<dbReference type="Proteomes" id="UP000006798">
    <property type="component" value="Plasmid pBB1"/>
</dbReference>
<proteinExistence type="inferred from homology"/>
<evidence type="ECO:0000313" key="2">
    <source>
        <dbReference type="EMBL" id="AEI81832.1"/>
    </source>
</evidence>
<dbReference type="HOGENOM" id="CLU_010194_1_1_4"/>
<dbReference type="InterPro" id="IPR036291">
    <property type="entry name" value="NAD(P)-bd_dom_sf"/>
</dbReference>
<sequence length="280" mass="29410">MTGASIDAIHSSRSAAHRLPQPAGIQEAGKQEIAMMENTFNLSGKSALVVGGSSGIGNGIARAYLERGATVHVWGTRACAADYAGEAGSNLDGLCYAQVDVSDADALTRFEPSFTELDILVLAQGAVKYRRQEFEIESFRHVVDVNLNSVMHCSLRFFEMLKRSTGSIIIISSIGAYKSVKGNPAYAASKAGLLGLTRTLGDAWGAEGVRVNAIAPGMVATKMTAVTTAHPDRRQAALDTISVGRFGTPEDMAGVALFLASPLASYITGQTLIVDGGRSL</sequence>
<dbReference type="SUPFAM" id="SSF51735">
    <property type="entry name" value="NAD(P)-binding Rossmann-fold domains"/>
    <property type="match status" value="1"/>
</dbReference>
<dbReference type="Pfam" id="PF13561">
    <property type="entry name" value="adh_short_C2"/>
    <property type="match status" value="1"/>
</dbReference>
<geneLocation type="plasmid" evidence="2 3">
    <name>pBB1</name>
</geneLocation>
<organism evidence="2 3">
    <name type="scientific">Cupriavidus necator (strain ATCC 43291 / DSM 13513 / CCUG 52238 / LMG 8453 / N-1)</name>
    <name type="common">Ralstonia eutropha</name>
    <dbReference type="NCBI Taxonomy" id="1042878"/>
    <lineage>
        <taxon>Bacteria</taxon>
        <taxon>Pseudomonadati</taxon>
        <taxon>Pseudomonadota</taxon>
        <taxon>Betaproteobacteria</taxon>
        <taxon>Burkholderiales</taxon>
        <taxon>Burkholderiaceae</taxon>
        <taxon>Cupriavidus</taxon>
    </lineage>
</organism>
<reference evidence="2 3" key="1">
    <citation type="journal article" date="2011" name="J. Bacteriol.">
        <title>Complete genome sequence of the type strain Cupriavidus necator N-1.</title>
        <authorList>
            <person name="Poehlein A."/>
            <person name="Kusian B."/>
            <person name="Friedrich B."/>
            <person name="Daniel R."/>
            <person name="Bowien B."/>
        </authorList>
    </citation>
    <scope>NUCLEOTIDE SEQUENCE [LARGE SCALE GENOMIC DNA]</scope>
    <source>
        <strain evidence="3">ATCC 43291 / DSM 13513 / CCUG 52238 / LMG 8453 / N-1</strain>
        <plasmid evidence="2 3">pBB1</plasmid>
    </source>
</reference>
<evidence type="ECO:0000313" key="3">
    <source>
        <dbReference type="Proteomes" id="UP000006798"/>
    </source>
</evidence>
<keyword evidence="2" id="KW-0560">Oxidoreductase</keyword>
<dbReference type="EC" id="1.1.1.100" evidence="2"/>
<dbReference type="Gene3D" id="3.40.50.720">
    <property type="entry name" value="NAD(P)-binding Rossmann-like Domain"/>
    <property type="match status" value="1"/>
</dbReference>
<dbReference type="PANTHER" id="PTHR42760">
    <property type="entry name" value="SHORT-CHAIN DEHYDROGENASES/REDUCTASES FAMILY MEMBER"/>
    <property type="match status" value="1"/>
</dbReference>
<dbReference type="FunFam" id="3.40.50.720:FF:000084">
    <property type="entry name" value="Short-chain dehydrogenase reductase"/>
    <property type="match status" value="1"/>
</dbReference>
<dbReference type="KEGG" id="cnc:CNE_BB1p04080"/>
<protein>
    <submittedName>
        <fullName evidence="2">3-oxoacyl-[acyl-carrier-protein] reductase FabG</fullName>
        <ecNumber evidence="2">1.1.1.100</ecNumber>
    </submittedName>
</protein>
<gene>
    <name evidence="2" type="primary">fabG8</name>
    <name evidence="2" type="ordered locus">CNE_BB1p04080</name>
</gene>
<keyword evidence="2" id="KW-0614">Plasmid</keyword>
<dbReference type="GO" id="GO:0004316">
    <property type="term" value="F:3-oxoacyl-[acyl-carrier-protein] reductase (NADPH) activity"/>
    <property type="evidence" value="ECO:0007669"/>
    <property type="project" value="UniProtKB-EC"/>
</dbReference>
<dbReference type="InterPro" id="IPR020904">
    <property type="entry name" value="Sc_DH/Rdtase_CS"/>
</dbReference>
<dbReference type="EMBL" id="CP002879">
    <property type="protein sequence ID" value="AEI81832.1"/>
    <property type="molecule type" value="Genomic_DNA"/>
</dbReference>
<name>F8GWW2_CUPNN</name>
<accession>F8GWW2</accession>
<dbReference type="InterPro" id="IPR002347">
    <property type="entry name" value="SDR_fam"/>
</dbReference>
<dbReference type="PROSITE" id="PS00061">
    <property type="entry name" value="ADH_SHORT"/>
    <property type="match status" value="1"/>
</dbReference>
<dbReference type="PRINTS" id="PR00080">
    <property type="entry name" value="SDRFAMILY"/>
</dbReference>
<dbReference type="AlphaFoldDB" id="F8GWW2"/>
<dbReference type="PANTHER" id="PTHR42760:SF132">
    <property type="entry name" value="SHORT-CHAIN DEHYDROGENASE_REDUCTASE FAMILY PROTEIN"/>
    <property type="match status" value="1"/>
</dbReference>
<comment type="similarity">
    <text evidence="1">Belongs to the short-chain dehydrogenases/reductases (SDR) family.</text>
</comment>
<evidence type="ECO:0000256" key="1">
    <source>
        <dbReference type="ARBA" id="ARBA00006484"/>
    </source>
</evidence>
<dbReference type="PRINTS" id="PR00081">
    <property type="entry name" value="GDHRDH"/>
</dbReference>